<accession>A0ABR1YZK6</accession>
<dbReference type="EMBL" id="JBBWRZ010000002">
    <property type="protein sequence ID" value="KAK8243940.1"/>
    <property type="molecule type" value="Genomic_DNA"/>
</dbReference>
<name>A0ABR1YZK6_9PEZI</name>
<gene>
    <name evidence="2" type="ORF">HDK90DRAFT_138362</name>
</gene>
<reference evidence="2 3" key="1">
    <citation type="submission" date="2024-04" db="EMBL/GenBank/DDBJ databases">
        <title>Phyllosticta paracitricarpa is synonymous to the EU quarantine fungus P. citricarpa based on phylogenomic analyses.</title>
        <authorList>
            <consortium name="Lawrence Berkeley National Laboratory"/>
            <person name="Van Ingen-Buijs V.A."/>
            <person name="Van Westerhoven A.C."/>
            <person name="Haridas S."/>
            <person name="Skiadas P."/>
            <person name="Martin F."/>
            <person name="Groenewald J.Z."/>
            <person name="Crous P.W."/>
            <person name="Seidl M.F."/>
        </authorList>
    </citation>
    <scope>NUCLEOTIDE SEQUENCE [LARGE SCALE GENOMIC DNA]</scope>
    <source>
        <strain evidence="2 3">CBS 123374</strain>
    </source>
</reference>
<proteinExistence type="predicted"/>
<organism evidence="2 3">
    <name type="scientific">Phyllosticta capitalensis</name>
    <dbReference type="NCBI Taxonomy" id="121624"/>
    <lineage>
        <taxon>Eukaryota</taxon>
        <taxon>Fungi</taxon>
        <taxon>Dikarya</taxon>
        <taxon>Ascomycota</taxon>
        <taxon>Pezizomycotina</taxon>
        <taxon>Dothideomycetes</taxon>
        <taxon>Dothideomycetes incertae sedis</taxon>
        <taxon>Botryosphaeriales</taxon>
        <taxon>Phyllostictaceae</taxon>
        <taxon>Phyllosticta</taxon>
    </lineage>
</organism>
<protein>
    <submittedName>
        <fullName evidence="2">Uncharacterized protein</fullName>
    </submittedName>
</protein>
<evidence type="ECO:0000313" key="2">
    <source>
        <dbReference type="EMBL" id="KAK8243940.1"/>
    </source>
</evidence>
<dbReference type="Proteomes" id="UP001492380">
    <property type="component" value="Unassembled WGS sequence"/>
</dbReference>
<evidence type="ECO:0000256" key="1">
    <source>
        <dbReference type="SAM" id="MobiDB-lite"/>
    </source>
</evidence>
<comment type="caution">
    <text evidence="2">The sequence shown here is derived from an EMBL/GenBank/DDBJ whole genome shotgun (WGS) entry which is preliminary data.</text>
</comment>
<feature type="region of interest" description="Disordered" evidence="1">
    <location>
        <begin position="143"/>
        <end position="186"/>
    </location>
</feature>
<keyword evidence="3" id="KW-1185">Reference proteome</keyword>
<evidence type="ECO:0000313" key="3">
    <source>
        <dbReference type="Proteomes" id="UP001492380"/>
    </source>
</evidence>
<sequence>MRSSRHVKSILKPVGPSVALTWYPETWMPRLSTDQSSPPHSFTCQTRPQPLDTMPSTALIQTHLPHHTRQPVVRVWFPFPFPSVQPSLRLPSILPVRLPSNYPSSVFDLAFTRGAASQTSSLPNTSGPIHATLPDQRIRPSVASAPFLPSSTPTRPDPTRGPVSQSDGLSVSPFGFRPRHRPRCHRPEAGTHKAFLLISCFALTRPLICPP</sequence>